<dbReference type="PANTHER" id="PTHR33495">
    <property type="entry name" value="ANTI-SIGMA FACTOR ANTAGONIST TM_1081-RELATED-RELATED"/>
    <property type="match status" value="1"/>
</dbReference>
<dbReference type="Gene3D" id="3.30.750.24">
    <property type="entry name" value="STAS domain"/>
    <property type="match status" value="1"/>
</dbReference>
<accession>A0A3B0ZCW5</accession>
<proteinExistence type="predicted"/>
<dbReference type="InterPro" id="IPR002645">
    <property type="entry name" value="STAS_dom"/>
</dbReference>
<name>A0A3B0ZCW5_9ZZZZ</name>
<organism evidence="2">
    <name type="scientific">hydrothermal vent metagenome</name>
    <dbReference type="NCBI Taxonomy" id="652676"/>
    <lineage>
        <taxon>unclassified sequences</taxon>
        <taxon>metagenomes</taxon>
        <taxon>ecological metagenomes</taxon>
    </lineage>
</organism>
<sequence>MAITVSKSDDGNTVTVKLPNEFDFRAHKEFRDTHKNPGTKAKYILDFSLTEHMDSSALGMLLLMREELGNDNAKVRLINCRDNIKSLLEMASFHQLFDVA</sequence>
<dbReference type="AlphaFoldDB" id="A0A3B0ZCW5"/>
<evidence type="ECO:0000259" key="1">
    <source>
        <dbReference type="PROSITE" id="PS50801"/>
    </source>
</evidence>
<dbReference type="PROSITE" id="PS50801">
    <property type="entry name" value="STAS"/>
    <property type="match status" value="1"/>
</dbReference>
<dbReference type="Pfam" id="PF01740">
    <property type="entry name" value="STAS"/>
    <property type="match status" value="1"/>
</dbReference>
<gene>
    <name evidence="2" type="ORF">MNBD_GAMMA21-295</name>
</gene>
<evidence type="ECO:0000313" key="2">
    <source>
        <dbReference type="EMBL" id="VAW91258.1"/>
    </source>
</evidence>
<dbReference type="InterPro" id="IPR036513">
    <property type="entry name" value="STAS_dom_sf"/>
</dbReference>
<dbReference type="CDD" id="cd07043">
    <property type="entry name" value="STAS_anti-anti-sigma_factors"/>
    <property type="match status" value="1"/>
</dbReference>
<dbReference type="EMBL" id="UOFR01000010">
    <property type="protein sequence ID" value="VAW91258.1"/>
    <property type="molecule type" value="Genomic_DNA"/>
</dbReference>
<reference evidence="2" key="1">
    <citation type="submission" date="2018-06" db="EMBL/GenBank/DDBJ databases">
        <authorList>
            <person name="Zhirakovskaya E."/>
        </authorList>
    </citation>
    <scope>NUCLEOTIDE SEQUENCE</scope>
</reference>
<dbReference type="GO" id="GO:0043856">
    <property type="term" value="F:anti-sigma factor antagonist activity"/>
    <property type="evidence" value="ECO:0007669"/>
    <property type="project" value="TreeGrafter"/>
</dbReference>
<dbReference type="PANTHER" id="PTHR33495:SF15">
    <property type="entry name" value="STAS DOMAIN-CONTAINING PROTEIN"/>
    <property type="match status" value="1"/>
</dbReference>
<protein>
    <submittedName>
        <fullName evidence="2">Anti-sigma F factor antagonist (SpoIIAA-2) Anti-sigma B factor antagonist RsbV</fullName>
    </submittedName>
</protein>
<dbReference type="SUPFAM" id="SSF52091">
    <property type="entry name" value="SpoIIaa-like"/>
    <property type="match status" value="1"/>
</dbReference>
<feature type="domain" description="STAS" evidence="1">
    <location>
        <begin position="3"/>
        <end position="100"/>
    </location>
</feature>